<dbReference type="PANTHER" id="PTHR33776:SF4">
    <property type="entry name" value="ENDONUCLEASE_EXONUCLEASE_PHOSPHATASE DOMAIN-CONTAINING PROTEIN"/>
    <property type="match status" value="1"/>
</dbReference>
<gene>
    <name evidence="3" type="primary">LOC136081322</name>
</gene>
<sequence length="569" mass="66318">MAALFPQKLDFHNLNLDFFEDNFINNLSEENINIFQETQMNLINTPYIDPFEFKVIADDGSFSVLHINIRSMQQNFDKLKEFLNILNYTFDIISISETWHDTESSLELNSNYILPFYKLISQSRGNGKKGGGLGIYVLEKYAFKIKNILCFSNDNYESLFIEINNKKYRNILVGCVYRPPSGKIKNFETFIKNTIMKINKENKTLYITGDINLDALSNTKFPKIKSFFDMLFKFNVLSTINKPTRVTKTSATAIDNIFINNYLETTFETGIFLTDISDHFPIFIKIKNFKSMSDCHSKIIHLKKRNLKLSNTNKLTSRLKQETWNNVYKCKDTNEAYNAFLSTFLEYFNETCPKEIITIKSKAIANPWMDKSLLKCSKKKQKLYNKFLKNRNNDNEKNYKNYKFFYQDLIKNAKKKYYSNQINKCKFDSKKTWSIINLLMGREKLNSPSLPKRIVIENNDIFCQKLISEEFNKYFTNIGPNLVNKIVPTSVSFKTYLKNTNNVTMLDYELGYEELEAAFASLKKKKAPGFDEISGDIVIANKHSLNRPLFHILKLSLNSGIFPDVLKLA</sequence>
<dbReference type="GeneID" id="136081322"/>
<dbReference type="RefSeq" id="XP_065654703.1">
    <property type="nucleotide sequence ID" value="XM_065798631.1"/>
</dbReference>
<dbReference type="Proteomes" id="UP001652625">
    <property type="component" value="Chromosome 06"/>
</dbReference>
<dbReference type="Pfam" id="PF03372">
    <property type="entry name" value="Exo_endo_phos"/>
    <property type="match status" value="1"/>
</dbReference>
<evidence type="ECO:0000313" key="2">
    <source>
        <dbReference type="Proteomes" id="UP001652625"/>
    </source>
</evidence>
<keyword evidence="2" id="KW-1185">Reference proteome</keyword>
<accession>A0ABM4BZK5</accession>
<evidence type="ECO:0000259" key="1">
    <source>
        <dbReference type="Pfam" id="PF03372"/>
    </source>
</evidence>
<dbReference type="InterPro" id="IPR005135">
    <property type="entry name" value="Endo/exonuclease/phosphatase"/>
</dbReference>
<evidence type="ECO:0000313" key="3">
    <source>
        <dbReference type="RefSeq" id="XP_065654703.1"/>
    </source>
</evidence>
<dbReference type="PANTHER" id="PTHR33776">
    <property type="entry name" value="ENDO/EXONUCLEASE/PHOSPHATASE DOMAIN-CONTAINING PROTEIN"/>
    <property type="match status" value="1"/>
</dbReference>
<dbReference type="InterPro" id="IPR036691">
    <property type="entry name" value="Endo/exonu/phosph_ase_sf"/>
</dbReference>
<protein>
    <submittedName>
        <fullName evidence="3">Uncharacterized protein LOC136081322</fullName>
    </submittedName>
</protein>
<organism evidence="2 3">
    <name type="scientific">Hydra vulgaris</name>
    <name type="common">Hydra</name>
    <name type="synonym">Hydra attenuata</name>
    <dbReference type="NCBI Taxonomy" id="6087"/>
    <lineage>
        <taxon>Eukaryota</taxon>
        <taxon>Metazoa</taxon>
        <taxon>Cnidaria</taxon>
        <taxon>Hydrozoa</taxon>
        <taxon>Hydroidolina</taxon>
        <taxon>Anthoathecata</taxon>
        <taxon>Aplanulata</taxon>
        <taxon>Hydridae</taxon>
        <taxon>Hydra</taxon>
    </lineage>
</organism>
<dbReference type="SUPFAM" id="SSF56219">
    <property type="entry name" value="DNase I-like"/>
    <property type="match status" value="1"/>
</dbReference>
<name>A0ABM4BZK5_HYDVU</name>
<proteinExistence type="predicted"/>
<reference evidence="3" key="1">
    <citation type="submission" date="2025-08" db="UniProtKB">
        <authorList>
            <consortium name="RefSeq"/>
        </authorList>
    </citation>
    <scope>IDENTIFICATION</scope>
</reference>
<dbReference type="Gene3D" id="3.60.10.10">
    <property type="entry name" value="Endonuclease/exonuclease/phosphatase"/>
    <property type="match status" value="1"/>
</dbReference>
<feature type="domain" description="Endonuclease/exonuclease/phosphatase" evidence="1">
    <location>
        <begin position="68"/>
        <end position="279"/>
    </location>
</feature>